<reference evidence="2" key="1">
    <citation type="submission" date="2018-11" db="EMBL/GenBank/DDBJ databases">
        <authorList>
            <consortium name="Pathogen Informatics"/>
        </authorList>
    </citation>
    <scope>NUCLEOTIDE SEQUENCE</scope>
</reference>
<feature type="compositionally biased region" description="Polar residues" evidence="1">
    <location>
        <begin position="1"/>
        <end position="18"/>
    </location>
</feature>
<evidence type="ECO:0000313" key="3">
    <source>
        <dbReference type="Proteomes" id="UP000784294"/>
    </source>
</evidence>
<sequence length="40" mass="4308">MHLRVSSRTGHGSEQRSSVGGRLLRRPLTPAAHDHVGCTS</sequence>
<dbReference type="Proteomes" id="UP000784294">
    <property type="component" value="Unassembled WGS sequence"/>
</dbReference>
<dbReference type="AlphaFoldDB" id="A0A3S5B7W0"/>
<accession>A0A3S5B7W0</accession>
<evidence type="ECO:0000256" key="1">
    <source>
        <dbReference type="SAM" id="MobiDB-lite"/>
    </source>
</evidence>
<gene>
    <name evidence="2" type="ORF">PXEA_LOCUS36106</name>
</gene>
<feature type="region of interest" description="Disordered" evidence="1">
    <location>
        <begin position="1"/>
        <end position="40"/>
    </location>
</feature>
<protein>
    <submittedName>
        <fullName evidence="2">Uncharacterized protein</fullName>
    </submittedName>
</protein>
<evidence type="ECO:0000313" key="2">
    <source>
        <dbReference type="EMBL" id="VEL42666.1"/>
    </source>
</evidence>
<comment type="caution">
    <text evidence="2">The sequence shown here is derived from an EMBL/GenBank/DDBJ whole genome shotgun (WGS) entry which is preliminary data.</text>
</comment>
<proteinExistence type="predicted"/>
<organism evidence="2 3">
    <name type="scientific">Protopolystoma xenopodis</name>
    <dbReference type="NCBI Taxonomy" id="117903"/>
    <lineage>
        <taxon>Eukaryota</taxon>
        <taxon>Metazoa</taxon>
        <taxon>Spiralia</taxon>
        <taxon>Lophotrochozoa</taxon>
        <taxon>Platyhelminthes</taxon>
        <taxon>Monogenea</taxon>
        <taxon>Polyopisthocotylea</taxon>
        <taxon>Polystomatidea</taxon>
        <taxon>Polystomatidae</taxon>
        <taxon>Protopolystoma</taxon>
    </lineage>
</organism>
<dbReference type="EMBL" id="CAAALY010275724">
    <property type="protein sequence ID" value="VEL42666.1"/>
    <property type="molecule type" value="Genomic_DNA"/>
</dbReference>
<name>A0A3S5B7W0_9PLAT</name>
<keyword evidence="3" id="KW-1185">Reference proteome</keyword>